<evidence type="ECO:0000256" key="2">
    <source>
        <dbReference type="ARBA" id="ARBA00006493"/>
    </source>
</evidence>
<dbReference type="InterPro" id="IPR011527">
    <property type="entry name" value="ABC1_TM_dom"/>
</dbReference>
<evidence type="ECO:0000259" key="23">
    <source>
        <dbReference type="PROSITE" id="PS50893"/>
    </source>
</evidence>
<keyword evidence="10 22" id="KW-1133">Transmembrane helix</keyword>
<gene>
    <name evidence="26" type="primary">ABCB9</name>
    <name evidence="26" type="ORF">Y1Q_0018695</name>
</gene>
<evidence type="ECO:0000256" key="3">
    <source>
        <dbReference type="ARBA" id="ARBA00022448"/>
    </source>
</evidence>
<dbReference type="FunFam" id="1.20.1560.10:FF:000031">
    <property type="entry name" value="ATP-binding cassette sub-family B member 9"/>
    <property type="match status" value="1"/>
</dbReference>
<dbReference type="CDD" id="cd18784">
    <property type="entry name" value="ABC_6TM_ABCB9_like"/>
    <property type="match status" value="1"/>
</dbReference>
<evidence type="ECO:0000256" key="6">
    <source>
        <dbReference type="ARBA" id="ARBA00022840"/>
    </source>
</evidence>
<dbReference type="GO" id="GO:0015031">
    <property type="term" value="P:protein transport"/>
    <property type="evidence" value="ECO:0007669"/>
    <property type="project" value="UniProtKB-KW"/>
</dbReference>
<evidence type="ECO:0000256" key="8">
    <source>
        <dbReference type="ARBA" id="ARBA00022927"/>
    </source>
</evidence>
<comment type="subunit">
    <text evidence="16">Homodimer. Interacts (via TMD0 region) with LAMP1; this interaction strongly stabilizes ABCB9 and protects ABCB9 against lysosomal degradation. Interacts (via TMD0 region) with LAMP2 (isoform LAMP-2B). Interacts (via TMD0) with YIF1B; this interaction allows (but is not essential) the ER-to-Golgi trafficking and strongly depends on a salt bridge within TMD0.</text>
</comment>
<comment type="catalytic activity">
    <reaction evidence="14">
        <text>a [oligopeptide](in) + ATP + H2O = a [oligopeptide](out) + ADP + phosphate + H(+)</text>
        <dbReference type="Rhea" id="RHEA:14429"/>
        <dbReference type="Rhea" id="RHEA-COMP:10531"/>
        <dbReference type="ChEBI" id="CHEBI:15377"/>
        <dbReference type="ChEBI" id="CHEBI:15378"/>
        <dbReference type="ChEBI" id="CHEBI:30616"/>
        <dbReference type="ChEBI" id="CHEBI:43474"/>
        <dbReference type="ChEBI" id="CHEBI:83228"/>
        <dbReference type="ChEBI" id="CHEBI:456216"/>
        <dbReference type="EC" id="7.4.2.6"/>
    </reaction>
    <physiologicalReaction direction="left-to-right" evidence="14">
        <dbReference type="Rhea" id="RHEA:14430"/>
    </physiologicalReaction>
</comment>
<dbReference type="PROSITE" id="PS50929">
    <property type="entry name" value="ABC_TM1F"/>
    <property type="match status" value="1"/>
</dbReference>
<evidence type="ECO:0000256" key="18">
    <source>
        <dbReference type="ARBA" id="ARBA00068474"/>
    </source>
</evidence>
<feature type="domain" description="ABC transmembrane type-1" evidence="24">
    <location>
        <begin position="634"/>
        <end position="916"/>
    </location>
</feature>
<dbReference type="InterPro" id="IPR012337">
    <property type="entry name" value="RNaseH-like_sf"/>
</dbReference>
<evidence type="ECO:0000256" key="14">
    <source>
        <dbReference type="ARBA" id="ARBA00052205"/>
    </source>
</evidence>
<dbReference type="SUPFAM" id="SSF90123">
    <property type="entry name" value="ABC transporter transmembrane region"/>
    <property type="match status" value="1"/>
</dbReference>
<dbReference type="eggNOG" id="KOG0058">
    <property type="taxonomic scope" value="Eukaryota"/>
</dbReference>
<evidence type="ECO:0000256" key="20">
    <source>
        <dbReference type="ARBA" id="ARBA00083142"/>
    </source>
</evidence>
<accession>A0A151NS07</accession>
<dbReference type="InterPro" id="IPR027417">
    <property type="entry name" value="P-loop_NTPase"/>
</dbReference>
<feature type="transmembrane region" description="Helical" evidence="22">
    <location>
        <begin position="762"/>
        <end position="787"/>
    </location>
</feature>
<dbReference type="Pfam" id="PF00664">
    <property type="entry name" value="ABC_membrane"/>
    <property type="match status" value="1"/>
</dbReference>
<dbReference type="STRING" id="8496.A0A151NS07"/>
<dbReference type="FunFam" id="3.40.50.300:FF:000140">
    <property type="entry name" value="Lipid A export ATP-binding/permease protein MsbA"/>
    <property type="match status" value="1"/>
</dbReference>
<dbReference type="PROSITE" id="PS00211">
    <property type="entry name" value="ABC_TRANSPORTER_1"/>
    <property type="match status" value="1"/>
</dbReference>
<dbReference type="GO" id="GO:0005524">
    <property type="term" value="F:ATP binding"/>
    <property type="evidence" value="ECO:0007669"/>
    <property type="project" value="UniProtKB-KW"/>
</dbReference>
<evidence type="ECO:0000256" key="7">
    <source>
        <dbReference type="ARBA" id="ARBA00022856"/>
    </source>
</evidence>
<dbReference type="InterPro" id="IPR003439">
    <property type="entry name" value="ABC_transporter-like_ATP-bd"/>
</dbReference>
<dbReference type="InterPro" id="IPR003593">
    <property type="entry name" value="AAA+_ATPase"/>
</dbReference>
<evidence type="ECO:0000313" key="26">
    <source>
        <dbReference type="EMBL" id="KYO39641.1"/>
    </source>
</evidence>
<sequence length="1223" mass="135874">MDSALQVAEEEVVESCGPSSKFEDIYRLLSEGCFPPSFCSIKRKNLRRYAQKFVVEGGCLYYVGPKKEEKREVVVDPEKRRQVFLESHFTEIGSHLGQKKTVHRIQSRYYWLGIVKDVVDWIKMCETCQNAEHNKNMARKVRLVKVESPWEVLGLDIHGPFPETSRNNTHVLTVTDHFSKWVEAVPLQKKDALSVAKALATVFYRFGAAKNIYCSQSWDFCDEVSRHLCERWNISQLLTPAEPADCASLDDRTSEQLRTSFRNVVNEKPSDWDEHLDPVLFDFRTAVNTVTKYPPFFLMFNRYVCLSSEVDFVKDSKDQGAGPIKPDGLPSFTAAVQEQQNAVKEIVIANMAAAYKRERKSVKRKARALSSLSFKVEDNLFGSSASTPLKKLKKDEFMSHPTHVLVSATATVSECPSSSTGFFHAVFLSSGEASIPTSQPGSRGSKRLQCHAYIGSHSEGNRVHVHMQRHRHGQQLLCRSVPRHTPVVQTLERNLAAFAKGKMRAWKAVASTLAFSGVDVAVTTLLYLHSPSGKDVLRDLKSFNVFNSMLDVWGGCLYRTCALLGAAIGVAKNATYGPRRLKASQTFIILVCLLMGIYAMVKLLLYSEQRRGEASGATIHKLLSYTKPDAVFLVIAAFFLLVAALGETFLPYYTGLAIDGIVIQKSMDQFSTAVMIMSLLAIGSSFAAGIRGGVFTLVFARLNIRLRNCLFKSLVSQEMSFFDENRTGDIISRLTSDTTIVSDLVSQNINIFLRNVVKATGVIAFMFSLSWQLSLVTFMGFPIIMLVSDLYGKYYKKLSKEVQSALAKANNTAEETISAMKTVRSFANEEVEAHVYWEKLQQVYKLNKKEAMAYTYYVWSSGLTLLVVQVSILYYGGHLVISGQMTSGNLISFIIYEFVLGDCMESVGSVYSGLMQGVGAAEKVFEFIDRKPMMLNDGTLAPDHVDGKVEFRNVTFSYHTRPATQVLQNVSFTLSPGKVTALVGPSGSGKSSCVNILENFYPLQDGQVLLDERPINMYDHKYLHSVISLVSQEPVLFARSIADNISYGLTSVSFESVVQSAQKANAHAFISELQDGYHTEAGEKGTQLSGGQKQRVAIARALIRNPSILILDEATSALDAESEHAIQQAIYGDLQSHTVLVIAHRLSTVEKAHNIIVLDKGRVVQQGTHKALMDEGGLYSKLVQRQILGLETGTGDSCQLVTSLDAVRTESAKTSENLEEFRI</sequence>
<evidence type="ECO:0000256" key="13">
    <source>
        <dbReference type="ARBA" id="ARBA00039658"/>
    </source>
</evidence>
<evidence type="ECO:0000256" key="5">
    <source>
        <dbReference type="ARBA" id="ARBA00022741"/>
    </source>
</evidence>
<feature type="transmembrane region" description="Helical" evidence="22">
    <location>
        <begin position="674"/>
        <end position="700"/>
    </location>
</feature>
<protein>
    <recommendedName>
        <fullName evidence="18">ABC-type oligopeptide transporter ABCB9</fullName>
        <ecNumber evidence="17">7.4.2.6</ecNumber>
    </recommendedName>
    <alternativeName>
        <fullName evidence="21">ATP-binding cassette sub-family B member 9</fullName>
    </alternativeName>
    <alternativeName>
        <fullName evidence="20">ATP-binding cassette transporter 9</fullName>
    </alternativeName>
    <alternativeName>
        <fullName evidence="13">Gypsy retrotransposon integrase-like protein 1</fullName>
    </alternativeName>
    <alternativeName>
        <fullName evidence="19">TAP-like protein</fullName>
    </alternativeName>
</protein>
<dbReference type="PROSITE" id="PS50893">
    <property type="entry name" value="ABC_TRANSPORTER_2"/>
    <property type="match status" value="1"/>
</dbReference>
<evidence type="ECO:0000256" key="1">
    <source>
        <dbReference type="ARBA" id="ARBA00004155"/>
    </source>
</evidence>
<dbReference type="Gene3D" id="3.40.50.300">
    <property type="entry name" value="P-loop containing nucleotide triphosphate hydrolases"/>
    <property type="match status" value="1"/>
</dbReference>
<comment type="function">
    <text evidence="15">ATP-dependent low-affinity peptide transporter which translocates a broad spectrum of peptides from the cytosol to the lysosomal lumen for degradation. Displays a broad peptide length specificity from 6-mer up to at least 59-mer peptides with an optimum of 23-mers. Binds and transports smaller and larger peptides with the same affinity. Favors positively charged, aromatic or hydrophobic residues in the N- and C-terminal positions whereas negatively charged residues as well as asparagine and methionine are not favored.</text>
</comment>
<dbReference type="PROSITE" id="PS50994">
    <property type="entry name" value="INTEGRASE"/>
    <property type="match status" value="1"/>
</dbReference>
<evidence type="ECO:0000259" key="25">
    <source>
        <dbReference type="PROSITE" id="PS50994"/>
    </source>
</evidence>
<keyword evidence="6 26" id="KW-0067">ATP-binding</keyword>
<evidence type="ECO:0000256" key="11">
    <source>
        <dbReference type="ARBA" id="ARBA00023136"/>
    </source>
</evidence>
<comment type="subcellular location">
    <subcellularLocation>
        <location evidence="1">Lysosome membrane</location>
        <topology evidence="1">Multi-pass membrane protein</topology>
    </subcellularLocation>
</comment>
<proteinExistence type="inferred from homology"/>
<dbReference type="GO" id="GO:0005765">
    <property type="term" value="C:lysosomal membrane"/>
    <property type="evidence" value="ECO:0007669"/>
    <property type="project" value="UniProtKB-SubCell"/>
</dbReference>
<dbReference type="Pfam" id="PF00005">
    <property type="entry name" value="ABC_tran"/>
    <property type="match status" value="1"/>
</dbReference>
<evidence type="ECO:0000256" key="10">
    <source>
        <dbReference type="ARBA" id="ARBA00022989"/>
    </source>
</evidence>
<reference evidence="26 27" key="1">
    <citation type="journal article" date="2012" name="Genome Biol.">
        <title>Sequencing three crocodilian genomes to illuminate the evolution of archosaurs and amniotes.</title>
        <authorList>
            <person name="St John J.A."/>
            <person name="Braun E.L."/>
            <person name="Isberg S.R."/>
            <person name="Miles L.G."/>
            <person name="Chong A.Y."/>
            <person name="Gongora J."/>
            <person name="Dalzell P."/>
            <person name="Moran C."/>
            <person name="Bed'hom B."/>
            <person name="Abzhanov A."/>
            <person name="Burgess S.C."/>
            <person name="Cooksey A.M."/>
            <person name="Castoe T.A."/>
            <person name="Crawford N.G."/>
            <person name="Densmore L.D."/>
            <person name="Drew J.C."/>
            <person name="Edwards S.V."/>
            <person name="Faircloth B.C."/>
            <person name="Fujita M.K."/>
            <person name="Greenwold M.J."/>
            <person name="Hoffmann F.G."/>
            <person name="Howard J.M."/>
            <person name="Iguchi T."/>
            <person name="Janes D.E."/>
            <person name="Khan S.Y."/>
            <person name="Kohno S."/>
            <person name="de Koning A.J."/>
            <person name="Lance S.L."/>
            <person name="McCarthy F.M."/>
            <person name="McCormack J.E."/>
            <person name="Merchant M.E."/>
            <person name="Peterson D.G."/>
            <person name="Pollock D.D."/>
            <person name="Pourmand N."/>
            <person name="Raney B.J."/>
            <person name="Roessler K.A."/>
            <person name="Sanford J.R."/>
            <person name="Sawyer R.H."/>
            <person name="Schmidt C.J."/>
            <person name="Triplett E.W."/>
            <person name="Tuberville T.D."/>
            <person name="Venegas-Anaya M."/>
            <person name="Howard J.T."/>
            <person name="Jarvis E.D."/>
            <person name="Guillette L.J.Jr."/>
            <person name="Glenn T.C."/>
            <person name="Green R.E."/>
            <person name="Ray D.A."/>
        </authorList>
    </citation>
    <scope>NUCLEOTIDE SEQUENCE [LARGE SCALE GENOMIC DNA]</scope>
    <source>
        <strain evidence="26">KSC_2009_1</strain>
    </source>
</reference>
<dbReference type="SMART" id="SM00382">
    <property type="entry name" value="AAA"/>
    <property type="match status" value="1"/>
</dbReference>
<evidence type="ECO:0000256" key="15">
    <source>
        <dbReference type="ARBA" id="ARBA00055204"/>
    </source>
</evidence>
<comment type="caution">
    <text evidence="26">The sequence shown here is derived from an EMBL/GenBank/DDBJ whole genome shotgun (WGS) entry which is preliminary data.</text>
</comment>
<keyword evidence="4 22" id="KW-0812">Transmembrane</keyword>
<keyword evidence="8" id="KW-0653">Protein transport</keyword>
<dbReference type="PANTHER" id="PTHR43394:SF21">
    <property type="entry name" value="ATP BINDING CASSETTE SUBFAMILY B MEMBER 9"/>
    <property type="match status" value="1"/>
</dbReference>
<evidence type="ECO:0000256" key="16">
    <source>
        <dbReference type="ARBA" id="ARBA00062472"/>
    </source>
</evidence>
<keyword evidence="12" id="KW-0458">Lysosome</keyword>
<keyword evidence="7" id="KW-0571">Peptide transport</keyword>
<evidence type="ECO:0000313" key="27">
    <source>
        <dbReference type="Proteomes" id="UP000050525"/>
    </source>
</evidence>
<comment type="similarity">
    <text evidence="2">Belongs to the ABC transporter superfamily. ABCB family. MHC peptide exporter (TC 3.A.1.209) subfamily.</text>
</comment>
<organism evidence="26 27">
    <name type="scientific">Alligator mississippiensis</name>
    <name type="common">American alligator</name>
    <dbReference type="NCBI Taxonomy" id="8496"/>
    <lineage>
        <taxon>Eukaryota</taxon>
        <taxon>Metazoa</taxon>
        <taxon>Chordata</taxon>
        <taxon>Craniata</taxon>
        <taxon>Vertebrata</taxon>
        <taxon>Euteleostomi</taxon>
        <taxon>Archelosauria</taxon>
        <taxon>Archosauria</taxon>
        <taxon>Crocodylia</taxon>
        <taxon>Alligatoridae</taxon>
        <taxon>Alligatorinae</taxon>
        <taxon>Alligator</taxon>
    </lineage>
</organism>
<dbReference type="CDD" id="cd03248">
    <property type="entry name" value="ABCC_TAP"/>
    <property type="match status" value="1"/>
</dbReference>
<dbReference type="InterPro" id="IPR039421">
    <property type="entry name" value="Type_1_exporter"/>
</dbReference>
<dbReference type="SUPFAM" id="SSF52540">
    <property type="entry name" value="P-loop containing nucleoside triphosphate hydrolases"/>
    <property type="match status" value="1"/>
</dbReference>
<dbReference type="Proteomes" id="UP000050525">
    <property type="component" value="Unassembled WGS sequence"/>
</dbReference>
<feature type="domain" description="ABC transporter" evidence="23">
    <location>
        <begin position="949"/>
        <end position="1185"/>
    </location>
</feature>
<dbReference type="PANTHER" id="PTHR43394">
    <property type="entry name" value="ATP-DEPENDENT PERMEASE MDL1, MITOCHONDRIAL"/>
    <property type="match status" value="1"/>
</dbReference>
<dbReference type="InterPro" id="IPR017871">
    <property type="entry name" value="ABC_transporter-like_CS"/>
</dbReference>
<evidence type="ECO:0000256" key="19">
    <source>
        <dbReference type="ARBA" id="ARBA00079330"/>
    </source>
</evidence>
<dbReference type="InterPro" id="IPR001584">
    <property type="entry name" value="Integrase_cat-core"/>
</dbReference>
<keyword evidence="9" id="KW-1278">Translocase</keyword>
<evidence type="ECO:0000256" key="4">
    <source>
        <dbReference type="ARBA" id="ARBA00022692"/>
    </source>
</evidence>
<dbReference type="Pfam" id="PF17921">
    <property type="entry name" value="Integrase_H2C2"/>
    <property type="match status" value="1"/>
</dbReference>
<evidence type="ECO:0000256" key="22">
    <source>
        <dbReference type="SAM" id="Phobius"/>
    </source>
</evidence>
<dbReference type="GO" id="GO:0015440">
    <property type="term" value="F:ABC-type peptide transporter activity"/>
    <property type="evidence" value="ECO:0007669"/>
    <property type="project" value="InterPro"/>
</dbReference>
<evidence type="ECO:0000256" key="12">
    <source>
        <dbReference type="ARBA" id="ARBA00023228"/>
    </source>
</evidence>
<dbReference type="EC" id="7.4.2.6" evidence="17"/>
<dbReference type="InterPro" id="IPR030254">
    <property type="entry name" value="ABCB9_6-TMD"/>
</dbReference>
<dbReference type="AlphaFoldDB" id="A0A151NS07"/>
<dbReference type="GO" id="GO:0015074">
    <property type="term" value="P:DNA integration"/>
    <property type="evidence" value="ECO:0007669"/>
    <property type="project" value="InterPro"/>
</dbReference>
<keyword evidence="3" id="KW-0813">Transport</keyword>
<feature type="transmembrane region" description="Helical" evidence="22">
    <location>
        <begin position="630"/>
        <end position="653"/>
    </location>
</feature>
<dbReference type="EMBL" id="AKHW03002185">
    <property type="protein sequence ID" value="KYO39641.1"/>
    <property type="molecule type" value="Genomic_DNA"/>
</dbReference>
<evidence type="ECO:0000256" key="9">
    <source>
        <dbReference type="ARBA" id="ARBA00022967"/>
    </source>
</evidence>
<dbReference type="Gene3D" id="1.20.1560.10">
    <property type="entry name" value="ABC transporter type 1, transmembrane domain"/>
    <property type="match status" value="1"/>
</dbReference>
<dbReference type="Gene3D" id="1.10.340.70">
    <property type="match status" value="1"/>
</dbReference>
<evidence type="ECO:0000259" key="24">
    <source>
        <dbReference type="PROSITE" id="PS50929"/>
    </source>
</evidence>
<dbReference type="InterPro" id="IPR036640">
    <property type="entry name" value="ABC1_TM_sf"/>
</dbReference>
<dbReference type="InterPro" id="IPR036397">
    <property type="entry name" value="RNaseH_sf"/>
</dbReference>
<evidence type="ECO:0000256" key="21">
    <source>
        <dbReference type="ARBA" id="ARBA00084061"/>
    </source>
</evidence>
<dbReference type="GO" id="GO:0003676">
    <property type="term" value="F:nucleic acid binding"/>
    <property type="evidence" value="ECO:0007669"/>
    <property type="project" value="InterPro"/>
</dbReference>
<dbReference type="FunFam" id="1.10.340.70:FF:000001">
    <property type="entry name" value="Retrovirus-related Pol polyprotein from transposon gypsy-like Protein"/>
    <property type="match status" value="1"/>
</dbReference>
<name>A0A151NS07_ALLMI</name>
<feature type="domain" description="Integrase catalytic" evidence="25">
    <location>
        <begin position="145"/>
        <end position="303"/>
    </location>
</feature>
<dbReference type="GO" id="GO:0015421">
    <property type="term" value="F:ABC-type oligopeptide transporter activity"/>
    <property type="evidence" value="ECO:0007669"/>
    <property type="project" value="UniProtKB-EC"/>
</dbReference>
<dbReference type="Gene3D" id="3.30.420.10">
    <property type="entry name" value="Ribonuclease H-like superfamily/Ribonuclease H"/>
    <property type="match status" value="1"/>
</dbReference>
<dbReference type="InterPro" id="IPR041588">
    <property type="entry name" value="Integrase_H2C2"/>
</dbReference>
<evidence type="ECO:0000256" key="17">
    <source>
        <dbReference type="ARBA" id="ARBA00066336"/>
    </source>
</evidence>
<keyword evidence="11 22" id="KW-0472">Membrane</keyword>
<keyword evidence="5" id="KW-0547">Nucleotide-binding</keyword>
<dbReference type="SUPFAM" id="SSF53098">
    <property type="entry name" value="Ribonuclease H-like"/>
    <property type="match status" value="1"/>
</dbReference>
<feature type="transmembrane region" description="Helical" evidence="22">
    <location>
        <begin position="583"/>
        <end position="601"/>
    </location>
</feature>
<keyword evidence="27" id="KW-1185">Reference proteome</keyword>
<dbReference type="GO" id="GO:0016887">
    <property type="term" value="F:ATP hydrolysis activity"/>
    <property type="evidence" value="ECO:0007669"/>
    <property type="project" value="InterPro"/>
</dbReference>